<dbReference type="RefSeq" id="WP_006657870.1">
    <property type="nucleotide sequence ID" value="NZ_JALD01000028.1"/>
</dbReference>
<evidence type="ECO:0000313" key="4">
    <source>
        <dbReference type="EMBL" id="EUD12181.1"/>
    </source>
</evidence>
<name>A0AAV3M8K7_9GAMM</name>
<dbReference type="Pfam" id="PF07338">
    <property type="entry name" value="YdgH_BhsA-like"/>
    <property type="match status" value="1"/>
</dbReference>
<feature type="signal peptide" evidence="2">
    <location>
        <begin position="1"/>
        <end position="22"/>
    </location>
</feature>
<gene>
    <name evidence="4" type="ORF">HMPREF1563_1332</name>
</gene>
<proteinExistence type="predicted"/>
<dbReference type="InterPro" id="IPR025543">
    <property type="entry name" value="Dodecin-like"/>
</dbReference>
<dbReference type="EMBL" id="JALD01000028">
    <property type="protein sequence ID" value="EUD12181.1"/>
    <property type="molecule type" value="Genomic_DNA"/>
</dbReference>
<organism evidence="4 5">
    <name type="scientific">Providencia alcalifaciens 205/92</name>
    <dbReference type="NCBI Taxonomy" id="1256988"/>
    <lineage>
        <taxon>Bacteria</taxon>
        <taxon>Pseudomonadati</taxon>
        <taxon>Pseudomonadota</taxon>
        <taxon>Gammaproteobacteria</taxon>
        <taxon>Enterobacterales</taxon>
        <taxon>Morganellaceae</taxon>
        <taxon>Providencia</taxon>
    </lineage>
</organism>
<protein>
    <submittedName>
        <fullName evidence="4">PF07338 family protein</fullName>
    </submittedName>
</protein>
<dbReference type="SUPFAM" id="SSF159871">
    <property type="entry name" value="YdgH-like"/>
    <property type="match status" value="1"/>
</dbReference>
<reference evidence="4 5" key="1">
    <citation type="submission" date="2014-01" db="EMBL/GenBank/DDBJ databases">
        <authorList>
            <person name="Durkin A.S."/>
            <person name="McCorrison J."/>
            <person name="Torralba M."/>
            <person name="Gillis M."/>
            <person name="Haft D.H."/>
            <person name="Methe B."/>
            <person name="Sutton G."/>
            <person name="Nelson K.E."/>
        </authorList>
    </citation>
    <scope>NUCLEOTIDE SEQUENCE [LARGE SCALE GENOMIC DNA]</scope>
    <source>
        <strain evidence="4 5">205/92</strain>
    </source>
</reference>
<comment type="caution">
    <text evidence="4">The sequence shown here is derived from an EMBL/GenBank/DDBJ whole genome shotgun (WGS) entry which is preliminary data.</text>
</comment>
<keyword evidence="1 2" id="KW-0732">Signal</keyword>
<evidence type="ECO:0000256" key="2">
    <source>
        <dbReference type="SAM" id="SignalP"/>
    </source>
</evidence>
<dbReference type="InterPro" id="IPR010854">
    <property type="entry name" value="YdgH/BhsA/McbA-like_dom"/>
</dbReference>
<feature type="chain" id="PRO_5043573462" evidence="2">
    <location>
        <begin position="23"/>
        <end position="70"/>
    </location>
</feature>
<accession>A0AAV3M8K7</accession>
<dbReference type="GeneID" id="57294281"/>
<dbReference type="Gene3D" id="3.30.1660.10">
    <property type="entry name" value="Flavin-binding protein dodecin"/>
    <property type="match status" value="1"/>
</dbReference>
<sequence length="70" mass="7194">MKTLKMLAAAMTLSIFSFGAFAQSVTATSDTLSSAEAIIAQKAQEAGASGYKITSARMGNYATVSAVLIK</sequence>
<evidence type="ECO:0000313" key="5">
    <source>
        <dbReference type="Proteomes" id="UP000022311"/>
    </source>
</evidence>
<dbReference type="InterPro" id="IPR036275">
    <property type="entry name" value="YdgH-like_sf"/>
</dbReference>
<dbReference type="AlphaFoldDB" id="A0AAV3M8K7"/>
<evidence type="ECO:0000259" key="3">
    <source>
        <dbReference type="Pfam" id="PF07338"/>
    </source>
</evidence>
<evidence type="ECO:0000256" key="1">
    <source>
        <dbReference type="ARBA" id="ARBA00022729"/>
    </source>
</evidence>
<feature type="domain" description="YdgH/BhsA/McbA-like" evidence="3">
    <location>
        <begin position="24"/>
        <end position="68"/>
    </location>
</feature>
<dbReference type="Proteomes" id="UP000022311">
    <property type="component" value="Unassembled WGS sequence"/>
</dbReference>